<gene>
    <name evidence="2" type="ORF">M9458_029483</name>
</gene>
<feature type="compositionally biased region" description="Polar residues" evidence="1">
    <location>
        <begin position="16"/>
        <end position="26"/>
    </location>
</feature>
<dbReference type="AlphaFoldDB" id="A0ABD0PIE4"/>
<evidence type="ECO:0000256" key="1">
    <source>
        <dbReference type="SAM" id="MobiDB-lite"/>
    </source>
</evidence>
<feature type="non-terminal residue" evidence="2">
    <location>
        <position position="64"/>
    </location>
</feature>
<feature type="non-terminal residue" evidence="2">
    <location>
        <position position="1"/>
    </location>
</feature>
<organism evidence="2 3">
    <name type="scientific">Cirrhinus mrigala</name>
    <name type="common">Mrigala</name>
    <dbReference type="NCBI Taxonomy" id="683832"/>
    <lineage>
        <taxon>Eukaryota</taxon>
        <taxon>Metazoa</taxon>
        <taxon>Chordata</taxon>
        <taxon>Craniata</taxon>
        <taxon>Vertebrata</taxon>
        <taxon>Euteleostomi</taxon>
        <taxon>Actinopterygii</taxon>
        <taxon>Neopterygii</taxon>
        <taxon>Teleostei</taxon>
        <taxon>Ostariophysi</taxon>
        <taxon>Cypriniformes</taxon>
        <taxon>Cyprinidae</taxon>
        <taxon>Labeoninae</taxon>
        <taxon>Labeonini</taxon>
        <taxon>Cirrhinus</taxon>
    </lineage>
</organism>
<sequence>PAPSETRHVVPAHPTPGTSTYRTSGSDRLPSPRYPGNTICVLSPEPQPTPELRPRLAEARQPPL</sequence>
<evidence type="ECO:0000313" key="3">
    <source>
        <dbReference type="Proteomes" id="UP001529510"/>
    </source>
</evidence>
<accession>A0ABD0PIE4</accession>
<proteinExistence type="predicted"/>
<reference evidence="2 3" key="1">
    <citation type="submission" date="2024-05" db="EMBL/GenBank/DDBJ databases">
        <title>Genome sequencing and assembly of Indian major carp, Cirrhinus mrigala (Hamilton, 1822).</title>
        <authorList>
            <person name="Mohindra V."/>
            <person name="Chowdhury L.M."/>
            <person name="Lal K."/>
            <person name="Jena J.K."/>
        </authorList>
    </citation>
    <scope>NUCLEOTIDE SEQUENCE [LARGE SCALE GENOMIC DNA]</scope>
    <source>
        <strain evidence="2">CM1030</strain>
        <tissue evidence="2">Blood</tissue>
    </source>
</reference>
<protein>
    <submittedName>
        <fullName evidence="2">Uncharacterized protein</fullName>
    </submittedName>
</protein>
<dbReference type="EMBL" id="JAMKFB020000015">
    <property type="protein sequence ID" value="KAL0173515.1"/>
    <property type="molecule type" value="Genomic_DNA"/>
</dbReference>
<keyword evidence="3" id="KW-1185">Reference proteome</keyword>
<evidence type="ECO:0000313" key="2">
    <source>
        <dbReference type="EMBL" id="KAL0173515.1"/>
    </source>
</evidence>
<name>A0ABD0PIE4_CIRMR</name>
<feature type="region of interest" description="Disordered" evidence="1">
    <location>
        <begin position="1"/>
        <end position="64"/>
    </location>
</feature>
<dbReference type="Proteomes" id="UP001529510">
    <property type="component" value="Unassembled WGS sequence"/>
</dbReference>
<comment type="caution">
    <text evidence="2">The sequence shown here is derived from an EMBL/GenBank/DDBJ whole genome shotgun (WGS) entry which is preliminary data.</text>
</comment>